<keyword evidence="3" id="KW-0472">Membrane</keyword>
<organism evidence="5">
    <name type="scientific">Dechloromonas aromatica (strain RCB)</name>
    <dbReference type="NCBI Taxonomy" id="159087"/>
    <lineage>
        <taxon>Bacteria</taxon>
        <taxon>Pseudomonadati</taxon>
        <taxon>Pseudomonadota</taxon>
        <taxon>Betaproteobacteria</taxon>
        <taxon>Rhodocyclales</taxon>
        <taxon>Azonexaceae</taxon>
        <taxon>Dechloromonas</taxon>
    </lineage>
</organism>
<dbReference type="eggNOG" id="COG0840">
    <property type="taxonomic scope" value="Bacteria"/>
</dbReference>
<dbReference type="PANTHER" id="PTHR32089:SF112">
    <property type="entry name" value="LYSOZYME-LIKE PROTEIN-RELATED"/>
    <property type="match status" value="1"/>
</dbReference>
<dbReference type="GO" id="GO:0016020">
    <property type="term" value="C:membrane"/>
    <property type="evidence" value="ECO:0007669"/>
    <property type="project" value="InterPro"/>
</dbReference>
<dbReference type="STRING" id="159087.Daro_2764"/>
<evidence type="ECO:0000256" key="2">
    <source>
        <dbReference type="PROSITE-ProRule" id="PRU00284"/>
    </source>
</evidence>
<dbReference type="SMART" id="SM00283">
    <property type="entry name" value="MA"/>
    <property type="match status" value="1"/>
</dbReference>
<proteinExistence type="predicted"/>
<dbReference type="EMBL" id="CP000089">
    <property type="protein sequence ID" value="AAZ47494.1"/>
    <property type="molecule type" value="Genomic_DNA"/>
</dbReference>
<gene>
    <name evidence="5" type="ordered locus">Daro_2764</name>
</gene>
<reference evidence="5" key="1">
    <citation type="submission" date="2005-08" db="EMBL/GenBank/DDBJ databases">
        <title>Complete sequence of Dechloromonas aromatica RCB.</title>
        <authorList>
            <person name="Salinero K.K."/>
            <person name="Copeland A."/>
            <person name="Lucas S."/>
            <person name="Lapidus A."/>
            <person name="Barry K."/>
            <person name="Detter J.C."/>
            <person name="Glavina T."/>
            <person name="Hammon N."/>
            <person name="Israni S."/>
            <person name="Pitluck S."/>
            <person name="Di Bartolo G."/>
            <person name="Trong S."/>
            <person name="Schmutz J."/>
            <person name="Larimer F."/>
            <person name="Land M."/>
            <person name="Ivanova N."/>
            <person name="Richardson P."/>
        </authorList>
    </citation>
    <scope>NUCLEOTIDE SEQUENCE</scope>
    <source>
        <strain evidence="5">RCB</strain>
    </source>
</reference>
<dbReference type="KEGG" id="dar:Daro_2764"/>
<dbReference type="PROSITE" id="PS50111">
    <property type="entry name" value="CHEMOTAXIS_TRANSDUC_2"/>
    <property type="match status" value="1"/>
</dbReference>
<name>Q47CD7_DECAR</name>
<feature type="transmembrane region" description="Helical" evidence="3">
    <location>
        <begin position="12"/>
        <end position="37"/>
    </location>
</feature>
<dbReference type="Pfam" id="PF00015">
    <property type="entry name" value="MCPsignal"/>
    <property type="match status" value="1"/>
</dbReference>
<evidence type="ECO:0000313" key="5">
    <source>
        <dbReference type="EMBL" id="AAZ47494.1"/>
    </source>
</evidence>
<feature type="domain" description="Methyl-accepting transducer" evidence="4">
    <location>
        <begin position="94"/>
        <end position="303"/>
    </location>
</feature>
<dbReference type="PANTHER" id="PTHR32089">
    <property type="entry name" value="METHYL-ACCEPTING CHEMOTAXIS PROTEIN MCPB"/>
    <property type="match status" value="1"/>
</dbReference>
<protein>
    <submittedName>
        <fullName evidence="5">Chemotaxis sensory transducer</fullName>
    </submittedName>
</protein>
<dbReference type="Gene3D" id="1.10.287.950">
    <property type="entry name" value="Methyl-accepting chemotaxis protein"/>
    <property type="match status" value="1"/>
</dbReference>
<dbReference type="InterPro" id="IPR004089">
    <property type="entry name" value="MCPsignal_dom"/>
</dbReference>
<keyword evidence="1 2" id="KW-0807">Transducer</keyword>
<dbReference type="SUPFAM" id="SSF58104">
    <property type="entry name" value="Methyl-accepting chemotaxis protein (MCP) signaling domain"/>
    <property type="match status" value="1"/>
</dbReference>
<evidence type="ECO:0000259" key="4">
    <source>
        <dbReference type="PROSITE" id="PS50111"/>
    </source>
</evidence>
<keyword evidence="3" id="KW-1133">Transmembrane helix</keyword>
<accession>Q47CD7</accession>
<dbReference type="HOGENOM" id="CLU_896353_0_0_4"/>
<sequence length="310" mass="32844">MAASLTILGLVFPGWLSAYFVVLGSVGAAGLATAYWFMATQRLRRRIEGLEAELLVRSEREADLLATHEAHASHLVGAEEARQGFVERLASIRQTLQSTMSLSDELIRVVDQALNDMGTANGFARASGAKVVEGYELMQQANREITRLGSSLQRAQGDLDLLSSQSAKINGLVASITQISEQTNLLALNAAIEAARAGDAGRGFAVVADEVRKLAEQARTASEQIGGIAAQLTATSRDAAIAMRETDGVVASGLAVASSAQAAMEEIQKGAHKRVEIVGQITAAIQKKREIGTQVASLLDQTREICMVDA</sequence>
<evidence type="ECO:0000256" key="3">
    <source>
        <dbReference type="SAM" id="Phobius"/>
    </source>
</evidence>
<dbReference type="AlphaFoldDB" id="Q47CD7"/>
<keyword evidence="3" id="KW-0812">Transmembrane</keyword>
<evidence type="ECO:0000256" key="1">
    <source>
        <dbReference type="ARBA" id="ARBA00023224"/>
    </source>
</evidence>
<dbReference type="GO" id="GO:0007165">
    <property type="term" value="P:signal transduction"/>
    <property type="evidence" value="ECO:0007669"/>
    <property type="project" value="UniProtKB-KW"/>
</dbReference>